<sequence>MDLWEVTGGRCHLGSAAEEGGFVPGCALHVQETDDGVLLTPLRNFEQSDNSLPSQGLVAQDESRDCFGNSTFSLSCCRRKSPGPRSLALLGADGQPALLRRQDLLGAVLNRPTGVLRLVHCPR</sequence>
<organism evidence="1 2">
    <name type="scientific">Polarella glacialis</name>
    <name type="common">Dinoflagellate</name>
    <dbReference type="NCBI Taxonomy" id="89957"/>
    <lineage>
        <taxon>Eukaryota</taxon>
        <taxon>Sar</taxon>
        <taxon>Alveolata</taxon>
        <taxon>Dinophyceae</taxon>
        <taxon>Suessiales</taxon>
        <taxon>Suessiaceae</taxon>
        <taxon>Polarella</taxon>
    </lineage>
</organism>
<accession>A0A813F7D9</accession>
<feature type="non-terminal residue" evidence="1">
    <location>
        <position position="123"/>
    </location>
</feature>
<name>A0A813F7D9_POLGL</name>
<gene>
    <name evidence="1" type="ORF">PGLA1383_LOCUS24338</name>
</gene>
<reference evidence="1" key="1">
    <citation type="submission" date="2021-02" db="EMBL/GenBank/DDBJ databases">
        <authorList>
            <person name="Dougan E. K."/>
            <person name="Rhodes N."/>
            <person name="Thang M."/>
            <person name="Chan C."/>
        </authorList>
    </citation>
    <scope>NUCLEOTIDE SEQUENCE</scope>
</reference>
<dbReference type="AlphaFoldDB" id="A0A813F7D9"/>
<keyword evidence="2" id="KW-1185">Reference proteome</keyword>
<evidence type="ECO:0000313" key="2">
    <source>
        <dbReference type="Proteomes" id="UP000654075"/>
    </source>
</evidence>
<proteinExistence type="predicted"/>
<dbReference type="EMBL" id="CAJNNV010019079">
    <property type="protein sequence ID" value="CAE8606354.1"/>
    <property type="molecule type" value="Genomic_DNA"/>
</dbReference>
<protein>
    <submittedName>
        <fullName evidence="1">Uncharacterized protein</fullName>
    </submittedName>
</protein>
<dbReference type="Proteomes" id="UP000654075">
    <property type="component" value="Unassembled WGS sequence"/>
</dbReference>
<comment type="caution">
    <text evidence="1">The sequence shown here is derived from an EMBL/GenBank/DDBJ whole genome shotgun (WGS) entry which is preliminary data.</text>
</comment>
<evidence type="ECO:0000313" key="1">
    <source>
        <dbReference type="EMBL" id="CAE8606354.1"/>
    </source>
</evidence>